<dbReference type="GO" id="GO:0042558">
    <property type="term" value="P:pteridine-containing compound metabolic process"/>
    <property type="evidence" value="ECO:0007669"/>
    <property type="project" value="InterPro"/>
</dbReference>
<dbReference type="RefSeq" id="XP_066075434.1">
    <property type="nucleotide sequence ID" value="XM_066219337.1"/>
</dbReference>
<keyword evidence="4" id="KW-1185">Reference proteome</keyword>
<organism evidence="3 4">
    <name type="scientific">Kwoniella dendrophila CBS 6074</name>
    <dbReference type="NCBI Taxonomy" id="1295534"/>
    <lineage>
        <taxon>Eukaryota</taxon>
        <taxon>Fungi</taxon>
        <taxon>Dikarya</taxon>
        <taxon>Basidiomycota</taxon>
        <taxon>Agaricomycotina</taxon>
        <taxon>Tremellomycetes</taxon>
        <taxon>Tremellales</taxon>
        <taxon>Cryptococcaceae</taxon>
        <taxon>Kwoniella</taxon>
    </lineage>
</organism>
<comment type="similarity">
    <text evidence="1">Belongs to the HyuE racemase family.</text>
</comment>
<name>A0AAX4JU04_9TREE</name>
<accession>A0AAX4JU04</accession>
<dbReference type="PANTHER" id="PTHR28047">
    <property type="entry name" value="PROTEIN DCG1"/>
    <property type="match status" value="1"/>
</dbReference>
<reference evidence="3 4" key="1">
    <citation type="submission" date="2024-01" db="EMBL/GenBank/DDBJ databases">
        <title>Comparative genomics of Cryptococcus and Kwoniella reveals pathogenesis evolution and contrasting modes of karyotype evolution via chromosome fusion or intercentromeric recombination.</title>
        <authorList>
            <person name="Coelho M.A."/>
            <person name="David-Palma M."/>
            <person name="Shea T."/>
            <person name="Bowers K."/>
            <person name="McGinley-Smith S."/>
            <person name="Mohammad A.W."/>
            <person name="Gnirke A."/>
            <person name="Yurkov A.M."/>
            <person name="Nowrousian M."/>
            <person name="Sun S."/>
            <person name="Cuomo C.A."/>
            <person name="Heitman J."/>
        </authorList>
    </citation>
    <scope>NUCLEOTIDE SEQUENCE [LARGE SCALE GENOMIC DNA]</scope>
    <source>
        <strain evidence="3 4">CBS 6074</strain>
    </source>
</reference>
<dbReference type="AlphaFoldDB" id="A0AAX4JU04"/>
<proteinExistence type="inferred from homology"/>
<evidence type="ECO:0000313" key="3">
    <source>
        <dbReference type="EMBL" id="WWC88671.1"/>
    </source>
</evidence>
<evidence type="ECO:0000259" key="2">
    <source>
        <dbReference type="PROSITE" id="PS50972"/>
    </source>
</evidence>
<gene>
    <name evidence="3" type="ORF">L201_003584</name>
</gene>
<dbReference type="GeneID" id="91094254"/>
<sequence>MTSIKDKIHTTLGPSSAPIRILLINPNSTKTFTEELVPVLEKTIPSDVRIDFITAPEPAPRSINNDEDGQLSTSVCEEYLHLNNPQGIELLKGYASIIVACFSQHPLVNSLTKIAKVARNQEVKAAIPVGILDAAIYHALTKGNKFGIATTGRQWEPIFDKAISTMMISNERYVGTKGTGFDAISLNGSEPTLALLEASTQLVESGADVIVLGCGGMSALREDLELSLKEKVGRTIPVVDGVQAALDRSINYARMEVAPTF</sequence>
<dbReference type="Gene3D" id="3.40.50.12500">
    <property type="match status" value="1"/>
</dbReference>
<protein>
    <recommendedName>
        <fullName evidence="2">Pterin-binding domain-containing protein</fullName>
    </recommendedName>
</protein>
<dbReference type="InterPro" id="IPR015942">
    <property type="entry name" value="Asp/Glu/hydantoin_racemase"/>
</dbReference>
<dbReference type="EMBL" id="CP144101">
    <property type="protein sequence ID" value="WWC88671.1"/>
    <property type="molecule type" value="Genomic_DNA"/>
</dbReference>
<dbReference type="InterPro" id="IPR052186">
    <property type="entry name" value="Hydantoin_racemase-like"/>
</dbReference>
<feature type="domain" description="Pterin-binding" evidence="2">
    <location>
        <begin position="171"/>
        <end position="261"/>
    </location>
</feature>
<evidence type="ECO:0000313" key="4">
    <source>
        <dbReference type="Proteomes" id="UP001355207"/>
    </source>
</evidence>
<dbReference type="PROSITE" id="PS50972">
    <property type="entry name" value="PTERIN_BINDING"/>
    <property type="match status" value="1"/>
</dbReference>
<dbReference type="GO" id="GO:0047661">
    <property type="term" value="F:amino-acid racemase activity"/>
    <property type="evidence" value="ECO:0007669"/>
    <property type="project" value="InterPro"/>
</dbReference>
<dbReference type="Pfam" id="PF01177">
    <property type="entry name" value="Asp_Glu_race"/>
    <property type="match status" value="1"/>
</dbReference>
<dbReference type="InterPro" id="IPR053714">
    <property type="entry name" value="Iso_Racemase_Enz_sf"/>
</dbReference>
<dbReference type="InterPro" id="IPR000489">
    <property type="entry name" value="Pterin-binding_dom"/>
</dbReference>
<dbReference type="Proteomes" id="UP001355207">
    <property type="component" value="Chromosome 4"/>
</dbReference>
<dbReference type="PANTHER" id="PTHR28047:SF5">
    <property type="entry name" value="PROTEIN DCG1"/>
    <property type="match status" value="1"/>
</dbReference>
<evidence type="ECO:0000256" key="1">
    <source>
        <dbReference type="ARBA" id="ARBA00038414"/>
    </source>
</evidence>